<feature type="non-terminal residue" evidence="1">
    <location>
        <position position="67"/>
    </location>
</feature>
<gene>
    <name evidence="1" type="ORF">SCALOS_LOCUS8431</name>
</gene>
<sequence>LNADGCRPFPSNDYDDCAEDGFCEEWSAARTDMMLASVISGVAFFYLLYVLFFGGIGLKQNSWKYIS</sequence>
<protein>
    <submittedName>
        <fullName evidence="1">5854_t:CDS:1</fullName>
    </submittedName>
</protein>
<accession>A0ACA9N9U7</accession>
<reference evidence="1" key="1">
    <citation type="submission" date="2021-06" db="EMBL/GenBank/DDBJ databases">
        <authorList>
            <person name="Kallberg Y."/>
            <person name="Tangrot J."/>
            <person name="Rosling A."/>
        </authorList>
    </citation>
    <scope>NUCLEOTIDE SEQUENCE</scope>
    <source>
        <strain evidence="1">AU212A</strain>
    </source>
</reference>
<evidence type="ECO:0000313" key="2">
    <source>
        <dbReference type="Proteomes" id="UP000789860"/>
    </source>
</evidence>
<name>A0ACA9N9U7_9GLOM</name>
<keyword evidence="2" id="KW-1185">Reference proteome</keyword>
<dbReference type="EMBL" id="CAJVPM010022231">
    <property type="protein sequence ID" value="CAG8644060.1"/>
    <property type="molecule type" value="Genomic_DNA"/>
</dbReference>
<organism evidence="1 2">
    <name type="scientific">Scutellospora calospora</name>
    <dbReference type="NCBI Taxonomy" id="85575"/>
    <lineage>
        <taxon>Eukaryota</taxon>
        <taxon>Fungi</taxon>
        <taxon>Fungi incertae sedis</taxon>
        <taxon>Mucoromycota</taxon>
        <taxon>Glomeromycotina</taxon>
        <taxon>Glomeromycetes</taxon>
        <taxon>Diversisporales</taxon>
        <taxon>Gigasporaceae</taxon>
        <taxon>Scutellospora</taxon>
    </lineage>
</organism>
<comment type="caution">
    <text evidence="1">The sequence shown here is derived from an EMBL/GenBank/DDBJ whole genome shotgun (WGS) entry which is preliminary data.</text>
</comment>
<evidence type="ECO:0000313" key="1">
    <source>
        <dbReference type="EMBL" id="CAG8644060.1"/>
    </source>
</evidence>
<proteinExistence type="predicted"/>
<dbReference type="Proteomes" id="UP000789860">
    <property type="component" value="Unassembled WGS sequence"/>
</dbReference>
<feature type="non-terminal residue" evidence="1">
    <location>
        <position position="1"/>
    </location>
</feature>